<name>A0AAE9HGR0_9CAUD</name>
<proteinExistence type="predicted"/>
<dbReference type="EMBL" id="ON132389">
    <property type="protein sequence ID" value="UPT53507.1"/>
    <property type="molecule type" value="Genomic_DNA"/>
</dbReference>
<organism evidence="1 2">
    <name type="scientific">Klebsiella phage P1010</name>
    <dbReference type="NCBI Taxonomy" id="2933280"/>
    <lineage>
        <taxon>Viruses</taxon>
        <taxon>Duplodnaviria</taxon>
        <taxon>Heunggongvirae</taxon>
        <taxon>Uroviricota</taxon>
        <taxon>Caudoviricetes</taxon>
        <taxon>Autographivirales</taxon>
        <taxon>Autoscriptoviridae</taxon>
        <taxon>Slopekvirinae</taxon>
        <taxon>Drulisvirus</taxon>
        <taxon>Drulisvirus P1010</taxon>
    </lineage>
</organism>
<dbReference type="Proteomes" id="UP000830966">
    <property type="component" value="Segment"/>
</dbReference>
<sequence>MNSSRSCQLSADSYEFVSRTQRWCSPHTGSIQNLPRGSCKSTFSSMWSRRCYGTDIVEPIQDLGRLCAHIISNDNSMRGMRADLAVNDELIESIQEQIKMQETIKETNTSPIEWKVVLPEGANALPVKCSMYSSGDYWTPFQDLQMQGEDHPHTEGPLQALMGLRTVSAYTPGLEVTIGGILHPEYREVMMTRGPLQKVDLYRSGTFYELFAPARITIDNKFWERRRDFYEGDNVVVERVVASVEEFTGYKVHKQAVQLFERIMLAPEERQRREYTGYDYGRHLRDGGAAALLMKLHGFVVSRFAVPLGFGFRNGEPIVMLGQPRMHKDFAAVTEYRCVEMRVGKWLANYYGNGVDFRDAIEDLKAMNVDPTTHLCKTEQEWYDAYENGPGSCMSGYSFEHSPVRAYATTSHGLPDNGLRLFIQYTGELFGDDFEVQARAIVKPETKEYVRAYGNAADAILRGHGYTRNTECLEGVMLARIPHPSYSGAVLMPYLDSSQCGVDEHGEDAFVIRDDYGYEAKEADGYIYVGTETARCACCEERYPVDDMQETADGDMVCDGCVEDGDFVHVVGRDGLHNRWGCTWSDYHDAYVYDADLAHCAVEGVVHERAELVYAQGFEVLVEHVEEHPVHGLILTEYAAAQLDEKYLGNDDEEEVEEAA</sequence>
<protein>
    <submittedName>
        <fullName evidence="1">Uncharacterized protein</fullName>
    </submittedName>
</protein>
<accession>A0AAE9HGR0</accession>
<keyword evidence="2" id="KW-1185">Reference proteome</keyword>
<evidence type="ECO:0000313" key="2">
    <source>
        <dbReference type="Proteomes" id="UP000830966"/>
    </source>
</evidence>
<reference evidence="1 2" key="1">
    <citation type="submission" date="2022-03" db="EMBL/GenBank/DDBJ databases">
        <authorList>
            <person name="Li P."/>
        </authorList>
    </citation>
    <scope>NUCLEOTIDE SEQUENCE [LARGE SCALE GENOMIC DNA]</scope>
</reference>
<evidence type="ECO:0000313" key="1">
    <source>
        <dbReference type="EMBL" id="UPT53507.1"/>
    </source>
</evidence>